<keyword evidence="4" id="KW-1003">Cell membrane</keyword>
<feature type="transmembrane region" description="Helical" evidence="12">
    <location>
        <begin position="276"/>
        <end position="302"/>
    </location>
</feature>
<dbReference type="EMBL" id="MRZV01001908">
    <property type="protein sequence ID" value="PIK35415.1"/>
    <property type="molecule type" value="Genomic_DNA"/>
</dbReference>
<evidence type="ECO:0000256" key="8">
    <source>
        <dbReference type="ARBA" id="ARBA00023065"/>
    </source>
</evidence>
<dbReference type="Proteomes" id="UP000230750">
    <property type="component" value="Unassembled WGS sequence"/>
</dbReference>
<comment type="caution">
    <text evidence="13">The sequence shown here is derived from an EMBL/GenBank/DDBJ whole genome shotgun (WGS) entry which is preliminary data.</text>
</comment>
<dbReference type="GO" id="GO:0015293">
    <property type="term" value="F:symporter activity"/>
    <property type="evidence" value="ECO:0007669"/>
    <property type="project" value="TreeGrafter"/>
</dbReference>
<comment type="similarity">
    <text evidence="2 11">Belongs to the sodium:solute symporter (SSF) (TC 2.A.21) family.</text>
</comment>
<feature type="transmembrane region" description="Helical" evidence="12">
    <location>
        <begin position="439"/>
        <end position="461"/>
    </location>
</feature>
<evidence type="ECO:0000256" key="3">
    <source>
        <dbReference type="ARBA" id="ARBA00022448"/>
    </source>
</evidence>
<evidence type="ECO:0000313" key="13">
    <source>
        <dbReference type="EMBL" id="PIK35415.1"/>
    </source>
</evidence>
<comment type="subcellular location">
    <subcellularLocation>
        <location evidence="1">Cell membrane</location>
        <topology evidence="1">Multi-pass membrane protein</topology>
    </subcellularLocation>
</comment>
<evidence type="ECO:0000256" key="1">
    <source>
        <dbReference type="ARBA" id="ARBA00004651"/>
    </source>
</evidence>
<keyword evidence="9 12" id="KW-0472">Membrane</keyword>
<dbReference type="NCBIfam" id="TIGR00813">
    <property type="entry name" value="sss"/>
    <property type="match status" value="1"/>
</dbReference>
<keyword evidence="8" id="KW-0406">Ion transport</keyword>
<dbReference type="GO" id="GO:0005886">
    <property type="term" value="C:plasma membrane"/>
    <property type="evidence" value="ECO:0007669"/>
    <property type="project" value="UniProtKB-SubCell"/>
</dbReference>
<feature type="transmembrane region" description="Helical" evidence="12">
    <location>
        <begin position="337"/>
        <end position="360"/>
    </location>
</feature>
<feature type="transmembrane region" description="Helical" evidence="12">
    <location>
        <begin position="237"/>
        <end position="255"/>
    </location>
</feature>
<feature type="transmembrane region" description="Helical" evidence="12">
    <location>
        <begin position="52"/>
        <end position="74"/>
    </location>
</feature>
<evidence type="ECO:0000256" key="9">
    <source>
        <dbReference type="ARBA" id="ARBA00023136"/>
    </source>
</evidence>
<sequence>MASELELHIADYVVLVVLLLTSAAIGVYHGVFANRQRTSGEFFLANRSMHAFPVSVSFAVSVISAITFLGITSLSYFNGMAYLPTILARIIGGIFTATVICPVFYNLKEASIYEYLERRFNRIVRYIAVIEHLILTLLILGVVVYAPALALNAVTGLSLFGSILAVGMVSTFYSTIGGIKAVVWNDLFQSIIMLIGFLVIIITGFLQSGGLGESISRLRDGQRTTVADFRIDPTISLSVWSTVIGGFFLGVTYVGTNQNQSQRYLTCKNLKAAKQAVFLGFVWMGVFEFLAVLAGVSIYSYYAGCDPLTSGKISKSDQILPYFVVDVFNRVPGVPGFLLAAVFSAALSTISTAINGITTITGEDIIRKIWPNIPDVKFTTLMKVISVCYGLAFMGMAFAAATASNLLIRLTQAVIGAITGPVLGAFLLGILVPRASARGTLLGMFIGTVLGMWILLGFIRYPKPPTSLPLSTASCPVDDNPITMATGSIDNATITSWRGMDGTTIMNDMDEGEDGIPLGGFYHISFIYFALITIVPTFLIGLVQAIVLPSTKPVHYTLLSPVLSGMYHKTDSFWFQNVDNTKHTDVDKTVEHCRRNIKTEDTKM</sequence>
<evidence type="ECO:0000256" key="5">
    <source>
        <dbReference type="ARBA" id="ARBA00022692"/>
    </source>
</evidence>
<dbReference type="STRING" id="307972.A0A2G8JI54"/>
<evidence type="ECO:0000256" key="4">
    <source>
        <dbReference type="ARBA" id="ARBA00022475"/>
    </source>
</evidence>
<feature type="transmembrane region" description="Helical" evidence="12">
    <location>
        <begin position="381"/>
        <end position="401"/>
    </location>
</feature>
<evidence type="ECO:0000256" key="12">
    <source>
        <dbReference type="SAM" id="Phobius"/>
    </source>
</evidence>
<feature type="transmembrane region" description="Helical" evidence="12">
    <location>
        <begin position="413"/>
        <end position="432"/>
    </location>
</feature>
<evidence type="ECO:0000256" key="10">
    <source>
        <dbReference type="ARBA" id="ARBA00023201"/>
    </source>
</evidence>
<feature type="transmembrane region" description="Helical" evidence="12">
    <location>
        <begin position="86"/>
        <end position="105"/>
    </location>
</feature>
<evidence type="ECO:0000256" key="6">
    <source>
        <dbReference type="ARBA" id="ARBA00022989"/>
    </source>
</evidence>
<dbReference type="Gene3D" id="1.20.1730.10">
    <property type="entry name" value="Sodium/glucose cotransporter"/>
    <property type="match status" value="1"/>
</dbReference>
<dbReference type="Pfam" id="PF00474">
    <property type="entry name" value="SSF"/>
    <property type="match status" value="1"/>
</dbReference>
<dbReference type="AlphaFoldDB" id="A0A2G8JI54"/>
<keyword evidence="3" id="KW-0813">Transport</keyword>
<feature type="transmembrane region" description="Helical" evidence="12">
    <location>
        <begin position="187"/>
        <end position="206"/>
    </location>
</feature>
<keyword evidence="10" id="KW-0739">Sodium transport</keyword>
<name>A0A2G8JI54_STIJA</name>
<dbReference type="InterPro" id="IPR051163">
    <property type="entry name" value="Sodium:Solute_Symporter_SSF"/>
</dbReference>
<evidence type="ECO:0000256" key="7">
    <source>
        <dbReference type="ARBA" id="ARBA00023053"/>
    </source>
</evidence>
<feature type="transmembrane region" description="Helical" evidence="12">
    <location>
        <begin position="526"/>
        <end position="548"/>
    </location>
</feature>
<keyword evidence="6 12" id="KW-1133">Transmembrane helix</keyword>
<reference evidence="13 14" key="1">
    <citation type="journal article" date="2017" name="PLoS Biol.">
        <title>The sea cucumber genome provides insights into morphological evolution and visceral regeneration.</title>
        <authorList>
            <person name="Zhang X."/>
            <person name="Sun L."/>
            <person name="Yuan J."/>
            <person name="Sun Y."/>
            <person name="Gao Y."/>
            <person name="Zhang L."/>
            <person name="Li S."/>
            <person name="Dai H."/>
            <person name="Hamel J.F."/>
            <person name="Liu C."/>
            <person name="Yu Y."/>
            <person name="Liu S."/>
            <person name="Lin W."/>
            <person name="Guo K."/>
            <person name="Jin S."/>
            <person name="Xu P."/>
            <person name="Storey K.B."/>
            <person name="Huan P."/>
            <person name="Zhang T."/>
            <person name="Zhou Y."/>
            <person name="Zhang J."/>
            <person name="Lin C."/>
            <person name="Li X."/>
            <person name="Xing L."/>
            <person name="Huo D."/>
            <person name="Sun M."/>
            <person name="Wang L."/>
            <person name="Mercier A."/>
            <person name="Li F."/>
            <person name="Yang H."/>
            <person name="Xiang J."/>
        </authorList>
    </citation>
    <scope>NUCLEOTIDE SEQUENCE [LARGE SCALE GENOMIC DNA]</scope>
    <source>
        <strain evidence="13">Shaxun</strain>
        <tissue evidence="13">Muscle</tissue>
    </source>
</reference>
<feature type="transmembrane region" description="Helical" evidence="12">
    <location>
        <begin position="12"/>
        <end position="31"/>
    </location>
</feature>
<keyword evidence="7" id="KW-0915">Sodium</keyword>
<keyword evidence="5 12" id="KW-0812">Transmembrane</keyword>
<keyword evidence="14" id="KW-1185">Reference proteome</keyword>
<gene>
    <name evidence="13" type="ORF">BSL78_27759</name>
</gene>
<dbReference type="PANTHER" id="PTHR42985">
    <property type="entry name" value="SODIUM-COUPLED MONOCARBOXYLATE TRANSPORTER"/>
    <property type="match status" value="1"/>
</dbReference>
<dbReference type="GO" id="GO:0006814">
    <property type="term" value="P:sodium ion transport"/>
    <property type="evidence" value="ECO:0007669"/>
    <property type="project" value="UniProtKB-KW"/>
</dbReference>
<accession>A0A2G8JI54</accession>
<dbReference type="OrthoDB" id="6132759at2759"/>
<dbReference type="InterPro" id="IPR001734">
    <property type="entry name" value="Na/solute_symporter"/>
</dbReference>
<dbReference type="PANTHER" id="PTHR42985:SF40">
    <property type="entry name" value="LD47995P-RELATED"/>
    <property type="match status" value="1"/>
</dbReference>
<evidence type="ECO:0000256" key="11">
    <source>
        <dbReference type="RuleBase" id="RU362091"/>
    </source>
</evidence>
<feature type="transmembrane region" description="Helical" evidence="12">
    <location>
        <begin position="154"/>
        <end position="175"/>
    </location>
</feature>
<evidence type="ECO:0008006" key="15">
    <source>
        <dbReference type="Google" id="ProtNLM"/>
    </source>
</evidence>
<feature type="transmembrane region" description="Helical" evidence="12">
    <location>
        <begin position="126"/>
        <end position="148"/>
    </location>
</feature>
<evidence type="ECO:0000256" key="2">
    <source>
        <dbReference type="ARBA" id="ARBA00006434"/>
    </source>
</evidence>
<protein>
    <recommendedName>
        <fullName evidence="15">Sodium-coupled monocarboxylate transporter 1</fullName>
    </recommendedName>
</protein>
<evidence type="ECO:0000313" key="14">
    <source>
        <dbReference type="Proteomes" id="UP000230750"/>
    </source>
</evidence>
<proteinExistence type="inferred from homology"/>
<organism evidence="13 14">
    <name type="scientific">Stichopus japonicus</name>
    <name type="common">Sea cucumber</name>
    <dbReference type="NCBI Taxonomy" id="307972"/>
    <lineage>
        <taxon>Eukaryota</taxon>
        <taxon>Metazoa</taxon>
        <taxon>Echinodermata</taxon>
        <taxon>Eleutherozoa</taxon>
        <taxon>Echinozoa</taxon>
        <taxon>Holothuroidea</taxon>
        <taxon>Aspidochirotacea</taxon>
        <taxon>Aspidochirotida</taxon>
        <taxon>Stichopodidae</taxon>
        <taxon>Apostichopus</taxon>
    </lineage>
</organism>
<dbReference type="PROSITE" id="PS50283">
    <property type="entry name" value="NA_SOLUT_SYMP_3"/>
    <property type="match status" value="1"/>
</dbReference>
<dbReference type="InterPro" id="IPR038377">
    <property type="entry name" value="Na/Glc_symporter_sf"/>
</dbReference>